<dbReference type="AlphaFoldDB" id="A0A9D1HFN9"/>
<dbReference type="PANTHER" id="PTHR43852:SF2">
    <property type="entry name" value="PROTEIN ADENYLYLTRANSFERASE MNTA"/>
    <property type="match status" value="1"/>
</dbReference>
<reference evidence="2" key="2">
    <citation type="journal article" date="2021" name="PeerJ">
        <title>Extensive microbial diversity within the chicken gut microbiome revealed by metagenomics and culture.</title>
        <authorList>
            <person name="Gilroy R."/>
            <person name="Ravi A."/>
            <person name="Getino M."/>
            <person name="Pursley I."/>
            <person name="Horton D.L."/>
            <person name="Alikhan N.F."/>
            <person name="Baker D."/>
            <person name="Gharbi K."/>
            <person name="Hall N."/>
            <person name="Watson M."/>
            <person name="Adriaenssens E.M."/>
            <person name="Foster-Nyarko E."/>
            <person name="Jarju S."/>
            <person name="Secka A."/>
            <person name="Antonio M."/>
            <person name="Oren A."/>
            <person name="Chaudhuri R.R."/>
            <person name="La Ragione R."/>
            <person name="Hildebrand F."/>
            <person name="Pallen M.J."/>
        </authorList>
    </citation>
    <scope>NUCLEOTIDE SEQUENCE</scope>
    <source>
        <strain evidence="2">CHK187-14744</strain>
    </source>
</reference>
<protein>
    <submittedName>
        <fullName evidence="2">Nucleotidyltransferase domain-containing protein</fullName>
    </submittedName>
</protein>
<dbReference type="EMBL" id="DVLT01000027">
    <property type="protein sequence ID" value="HIU02348.1"/>
    <property type="molecule type" value="Genomic_DNA"/>
</dbReference>
<gene>
    <name evidence="2" type="ORF">IAB63_03735</name>
</gene>
<comment type="caution">
    <text evidence="2">The sequence shown here is derived from an EMBL/GenBank/DDBJ whole genome shotgun (WGS) entry which is preliminary data.</text>
</comment>
<evidence type="ECO:0000313" key="3">
    <source>
        <dbReference type="Proteomes" id="UP000824164"/>
    </source>
</evidence>
<accession>A0A9D1HFN9</accession>
<dbReference type="InterPro" id="IPR043519">
    <property type="entry name" value="NT_sf"/>
</dbReference>
<evidence type="ECO:0000259" key="1">
    <source>
        <dbReference type="Pfam" id="PF18765"/>
    </source>
</evidence>
<dbReference type="PANTHER" id="PTHR43852">
    <property type="entry name" value="NUCLEOTIDYLTRANSFERASE"/>
    <property type="match status" value="1"/>
</dbReference>
<dbReference type="Gene3D" id="3.30.460.10">
    <property type="entry name" value="Beta Polymerase, domain 2"/>
    <property type="match status" value="1"/>
</dbReference>
<name>A0A9D1HFN9_9FIRM</name>
<proteinExistence type="predicted"/>
<organism evidence="2 3">
    <name type="scientific">Candidatus Onthocola gallistercoris</name>
    <dbReference type="NCBI Taxonomy" id="2840876"/>
    <lineage>
        <taxon>Bacteria</taxon>
        <taxon>Bacillati</taxon>
        <taxon>Bacillota</taxon>
        <taxon>Bacilli</taxon>
        <taxon>Candidatus Onthocola</taxon>
    </lineage>
</organism>
<dbReference type="InterPro" id="IPR052930">
    <property type="entry name" value="TA_antitoxin_MntA"/>
</dbReference>
<dbReference type="Proteomes" id="UP000824164">
    <property type="component" value="Unassembled WGS sequence"/>
</dbReference>
<sequence>MGGRSMSGIGQGLWDEIILLAKQHGIKKLILFGSRARGDFKKTSDIDLAVSGGETASFLLDVDEDTSTLLKYDIVDLDGYVEPELLDSIRREGVVIYEEI</sequence>
<reference evidence="2" key="1">
    <citation type="submission" date="2020-10" db="EMBL/GenBank/DDBJ databases">
        <authorList>
            <person name="Gilroy R."/>
        </authorList>
    </citation>
    <scope>NUCLEOTIDE SEQUENCE</scope>
    <source>
        <strain evidence="2">CHK187-14744</strain>
    </source>
</reference>
<dbReference type="InterPro" id="IPR041633">
    <property type="entry name" value="Polbeta"/>
</dbReference>
<dbReference type="Pfam" id="PF18765">
    <property type="entry name" value="Polbeta"/>
    <property type="match status" value="1"/>
</dbReference>
<evidence type="ECO:0000313" key="2">
    <source>
        <dbReference type="EMBL" id="HIU02348.1"/>
    </source>
</evidence>
<dbReference type="SUPFAM" id="SSF81301">
    <property type="entry name" value="Nucleotidyltransferase"/>
    <property type="match status" value="1"/>
</dbReference>
<dbReference type="CDD" id="cd05403">
    <property type="entry name" value="NT_KNTase_like"/>
    <property type="match status" value="1"/>
</dbReference>
<feature type="domain" description="Polymerase beta nucleotidyltransferase" evidence="1">
    <location>
        <begin position="19"/>
        <end position="98"/>
    </location>
</feature>